<evidence type="ECO:0000256" key="2">
    <source>
        <dbReference type="ARBA" id="ARBA00023125"/>
    </source>
</evidence>
<keyword evidence="2" id="KW-0238">DNA-binding</keyword>
<organism evidence="5 6">
    <name type="scientific">Paenibacillus pseudetheri</name>
    <dbReference type="NCBI Taxonomy" id="2897682"/>
    <lineage>
        <taxon>Bacteria</taxon>
        <taxon>Bacillati</taxon>
        <taxon>Bacillota</taxon>
        <taxon>Bacilli</taxon>
        <taxon>Bacillales</taxon>
        <taxon>Paenibacillaceae</taxon>
        <taxon>Paenibacillus</taxon>
    </lineage>
</organism>
<dbReference type="EMBL" id="CAKMAB010000005">
    <property type="protein sequence ID" value="CAH1055216.1"/>
    <property type="molecule type" value="Genomic_DNA"/>
</dbReference>
<feature type="domain" description="HTH araC/xylS-type" evidence="4">
    <location>
        <begin position="182"/>
        <end position="278"/>
    </location>
</feature>
<evidence type="ECO:0000313" key="6">
    <source>
        <dbReference type="Proteomes" id="UP000838749"/>
    </source>
</evidence>
<keyword evidence="6" id="KW-1185">Reference proteome</keyword>
<comment type="caution">
    <text evidence="5">The sequence shown here is derived from an EMBL/GenBank/DDBJ whole genome shotgun (WGS) entry which is preliminary data.</text>
</comment>
<dbReference type="InterPro" id="IPR018062">
    <property type="entry name" value="HTH_AraC-typ_CS"/>
</dbReference>
<dbReference type="SUPFAM" id="SSF46689">
    <property type="entry name" value="Homeodomain-like"/>
    <property type="match status" value="2"/>
</dbReference>
<reference evidence="5" key="1">
    <citation type="submission" date="2021-12" db="EMBL/GenBank/DDBJ databases">
        <authorList>
            <person name="Criscuolo A."/>
        </authorList>
    </citation>
    <scope>NUCLEOTIDE SEQUENCE</scope>
    <source>
        <strain evidence="5">CIP111894</strain>
    </source>
</reference>
<dbReference type="Proteomes" id="UP000838749">
    <property type="component" value="Unassembled WGS sequence"/>
</dbReference>
<dbReference type="InterPro" id="IPR018060">
    <property type="entry name" value="HTH_AraC"/>
</dbReference>
<sequence length="278" mass="31978">MLDLGESDDERHALKINDIAAITKQYLGLEASFLINSDFNDIDSFFQKVLESRQQLVHFFYEKNACIVNSKHVPAPVADLDLYSFLQSVEGSGNVRLQVAALPGLIEAYFELLRHLCRPPASIKGDLKTLIQFIEKSGFAVPASLKSDISQLRAFRLTDFKLVFTEWLGELDWNSRHRKEISKALTFIHDRYATKVSLEDICAHVNLSRSHLSKLFKEQQGISVMEYMESYRLKQARLLLRTTKHPISEIIDRVGVTDVFYFSKLYKKHFGFNPSKDR</sequence>
<evidence type="ECO:0000259" key="4">
    <source>
        <dbReference type="PROSITE" id="PS01124"/>
    </source>
</evidence>
<dbReference type="PROSITE" id="PS01124">
    <property type="entry name" value="HTH_ARAC_FAMILY_2"/>
    <property type="match status" value="1"/>
</dbReference>
<keyword evidence="1" id="KW-0805">Transcription regulation</keyword>
<keyword evidence="3" id="KW-0804">Transcription</keyword>
<gene>
    <name evidence="5" type="primary">rhaR_11</name>
    <name evidence="5" type="ORF">PAECIP111894_01366</name>
</gene>
<dbReference type="PROSITE" id="PS00041">
    <property type="entry name" value="HTH_ARAC_FAMILY_1"/>
    <property type="match status" value="1"/>
</dbReference>
<proteinExistence type="predicted"/>
<evidence type="ECO:0000256" key="3">
    <source>
        <dbReference type="ARBA" id="ARBA00023163"/>
    </source>
</evidence>
<accession>A0ABM9B9B6</accession>
<dbReference type="PANTHER" id="PTHR43280:SF2">
    <property type="entry name" value="HTH-TYPE TRANSCRIPTIONAL REGULATOR EXSA"/>
    <property type="match status" value="1"/>
</dbReference>
<evidence type="ECO:0000313" key="5">
    <source>
        <dbReference type="EMBL" id="CAH1055216.1"/>
    </source>
</evidence>
<dbReference type="PANTHER" id="PTHR43280">
    <property type="entry name" value="ARAC-FAMILY TRANSCRIPTIONAL REGULATOR"/>
    <property type="match status" value="1"/>
</dbReference>
<protein>
    <submittedName>
        <fullName evidence="5">HTH-type transcriptional activator RhaR</fullName>
    </submittedName>
</protein>
<dbReference type="Gene3D" id="1.10.10.60">
    <property type="entry name" value="Homeodomain-like"/>
    <property type="match status" value="2"/>
</dbReference>
<name>A0ABM9B9B6_9BACL</name>
<evidence type="ECO:0000256" key="1">
    <source>
        <dbReference type="ARBA" id="ARBA00023015"/>
    </source>
</evidence>
<dbReference type="InterPro" id="IPR009057">
    <property type="entry name" value="Homeodomain-like_sf"/>
</dbReference>
<dbReference type="SMART" id="SM00342">
    <property type="entry name" value="HTH_ARAC"/>
    <property type="match status" value="1"/>
</dbReference>
<dbReference type="Pfam" id="PF12833">
    <property type="entry name" value="HTH_18"/>
    <property type="match status" value="1"/>
</dbReference>